<dbReference type="OrthoDB" id="9797743at2"/>
<dbReference type="GO" id="GO:0004805">
    <property type="term" value="F:trehalose-phosphatase activity"/>
    <property type="evidence" value="ECO:0007669"/>
    <property type="project" value="UniProtKB-EC"/>
</dbReference>
<dbReference type="InterPro" id="IPR023214">
    <property type="entry name" value="HAD_sf"/>
</dbReference>
<comment type="pathway">
    <text evidence="1 4">Glycan biosynthesis; trehalose biosynthesis.</text>
</comment>
<dbReference type="eggNOG" id="COG1877">
    <property type="taxonomic scope" value="Bacteria"/>
</dbReference>
<evidence type="ECO:0000313" key="6">
    <source>
        <dbReference type="Proteomes" id="UP000031552"/>
    </source>
</evidence>
<evidence type="ECO:0000256" key="3">
    <source>
        <dbReference type="ARBA" id="ARBA00022801"/>
    </source>
</evidence>
<dbReference type="PANTHER" id="PTHR43768">
    <property type="entry name" value="TREHALOSE 6-PHOSPHATE PHOSPHATASE"/>
    <property type="match status" value="1"/>
</dbReference>
<comment type="caution">
    <text evidence="5">The sequence shown here is derived from an EMBL/GenBank/DDBJ whole genome shotgun (WGS) entry which is preliminary data.</text>
</comment>
<dbReference type="InterPro" id="IPR036412">
    <property type="entry name" value="HAD-like_sf"/>
</dbReference>
<protein>
    <recommendedName>
        <fullName evidence="4">Trehalose 6-phosphate phosphatase</fullName>
        <ecNumber evidence="4">3.1.3.12</ecNumber>
    </recommendedName>
</protein>
<comment type="similarity">
    <text evidence="2 4">Belongs to the trehalose phosphatase family.</text>
</comment>
<dbReference type="UniPathway" id="UPA00299"/>
<evidence type="ECO:0000256" key="2">
    <source>
        <dbReference type="ARBA" id="ARBA00008770"/>
    </source>
</evidence>
<comment type="function">
    <text evidence="4">Removes the phosphate from trehalose 6-phosphate to produce free trehalose.</text>
</comment>
<reference evidence="5" key="2">
    <citation type="submission" date="2014-09" db="EMBL/GenBank/DDBJ databases">
        <title>Criblamydia sequanensis harbors a mega-plasmid encoding arsenite resistance.</title>
        <authorList>
            <person name="Bertelli C."/>
            <person name="Goesmann A."/>
            <person name="Greub G."/>
        </authorList>
    </citation>
    <scope>NUCLEOTIDE SEQUENCE [LARGE SCALE GENOMIC DNA]</scope>
    <source>
        <strain evidence="5">CRIB-18</strain>
    </source>
</reference>
<dbReference type="SUPFAM" id="SSF56784">
    <property type="entry name" value="HAD-like"/>
    <property type="match status" value="1"/>
</dbReference>
<dbReference type="Proteomes" id="UP000031552">
    <property type="component" value="Unassembled WGS sequence"/>
</dbReference>
<dbReference type="STRING" id="1437425.CSEC_1850"/>
<evidence type="ECO:0000313" key="5">
    <source>
        <dbReference type="EMBL" id="CDR34659.1"/>
    </source>
</evidence>
<dbReference type="Gene3D" id="3.30.70.1020">
    <property type="entry name" value="Trehalose-6-phosphate phosphatase related protein, domain 2"/>
    <property type="match status" value="1"/>
</dbReference>
<name>A0A090E1P3_9BACT</name>
<keyword evidence="4" id="KW-0479">Metal-binding</keyword>
<evidence type="ECO:0000256" key="4">
    <source>
        <dbReference type="RuleBase" id="RU361117"/>
    </source>
</evidence>
<dbReference type="InterPro" id="IPR006379">
    <property type="entry name" value="HAD-SF_hydro_IIB"/>
</dbReference>
<dbReference type="PANTHER" id="PTHR43768:SF3">
    <property type="entry name" value="TREHALOSE 6-PHOSPHATE PHOSPHATASE"/>
    <property type="match status" value="1"/>
</dbReference>
<keyword evidence="6" id="KW-1185">Reference proteome</keyword>
<dbReference type="GO" id="GO:0046872">
    <property type="term" value="F:metal ion binding"/>
    <property type="evidence" value="ECO:0007669"/>
    <property type="project" value="UniProtKB-KW"/>
</dbReference>
<dbReference type="Pfam" id="PF02358">
    <property type="entry name" value="Trehalose_PPase"/>
    <property type="match status" value="1"/>
</dbReference>
<dbReference type="InterPro" id="IPR044651">
    <property type="entry name" value="OTSB-like"/>
</dbReference>
<gene>
    <name evidence="5" type="primary">otsB</name>
    <name evidence="5" type="ORF">CSEC_1850</name>
</gene>
<dbReference type="Gene3D" id="3.40.50.1000">
    <property type="entry name" value="HAD superfamily/HAD-like"/>
    <property type="match status" value="1"/>
</dbReference>
<dbReference type="GO" id="GO:0005992">
    <property type="term" value="P:trehalose biosynthetic process"/>
    <property type="evidence" value="ECO:0007669"/>
    <property type="project" value="UniProtKB-UniPathway"/>
</dbReference>
<dbReference type="AlphaFoldDB" id="A0A090E1P3"/>
<dbReference type="EMBL" id="CCEJ010000009">
    <property type="protein sequence ID" value="CDR34659.1"/>
    <property type="molecule type" value="Genomic_DNA"/>
</dbReference>
<evidence type="ECO:0000256" key="1">
    <source>
        <dbReference type="ARBA" id="ARBA00005199"/>
    </source>
</evidence>
<dbReference type="NCBIfam" id="TIGR00685">
    <property type="entry name" value="T6PP"/>
    <property type="match status" value="1"/>
</dbReference>
<dbReference type="EC" id="3.1.3.12" evidence="4"/>
<organism evidence="5 6">
    <name type="scientific">Candidatus Criblamydia sequanensis CRIB-18</name>
    <dbReference type="NCBI Taxonomy" id="1437425"/>
    <lineage>
        <taxon>Bacteria</taxon>
        <taxon>Pseudomonadati</taxon>
        <taxon>Chlamydiota</taxon>
        <taxon>Chlamydiia</taxon>
        <taxon>Parachlamydiales</taxon>
        <taxon>Candidatus Criblamydiaceae</taxon>
        <taxon>Candidatus Criblamydia</taxon>
    </lineage>
</organism>
<proteinExistence type="inferred from homology"/>
<keyword evidence="3 4" id="KW-0378">Hydrolase</keyword>
<accession>A0A090E1P3</accession>
<dbReference type="NCBIfam" id="TIGR01484">
    <property type="entry name" value="HAD-SF-IIB"/>
    <property type="match status" value="1"/>
</dbReference>
<comment type="cofactor">
    <cofactor evidence="4">
        <name>Mg(2+)</name>
        <dbReference type="ChEBI" id="CHEBI:18420"/>
    </cofactor>
</comment>
<comment type="catalytic activity">
    <reaction evidence="4">
        <text>alpha,alpha-trehalose 6-phosphate + H2O = alpha,alpha-trehalose + phosphate</text>
        <dbReference type="Rhea" id="RHEA:23420"/>
        <dbReference type="ChEBI" id="CHEBI:15377"/>
        <dbReference type="ChEBI" id="CHEBI:16551"/>
        <dbReference type="ChEBI" id="CHEBI:43474"/>
        <dbReference type="ChEBI" id="CHEBI:58429"/>
        <dbReference type="EC" id="3.1.3.12"/>
    </reaction>
</comment>
<keyword evidence="4" id="KW-0460">Magnesium</keyword>
<sequence>MVYEKTAFLNDHKEELMALAKMNAPFLFFDFDGTLTPIVATPDLAFLSEHRKKILSDIKMKMPIAIVSGRNLIDLKERVGVEGIYYVGSHGLEIETPEGELFQIPIPRLAQEEYMEVTSVLQKKISPLPGIFIENKHFCFAVHYRLADVEVEKKALELVFNSLSKTKYLSLQHGKRVVEVKPNVDWHKGSAVLWILEREDSKKKIEPLVFYFGDDATDENAFKTLDGKAVTVCVMNPLRKTNAGYFLNDVEEVYSFIASLDFL</sequence>
<dbReference type="CDD" id="cd01627">
    <property type="entry name" value="HAD_TPP"/>
    <property type="match status" value="1"/>
</dbReference>
<reference evidence="5" key="1">
    <citation type="submission" date="2013-12" db="EMBL/GenBank/DDBJ databases">
        <authorList>
            <person name="Linke B."/>
        </authorList>
    </citation>
    <scope>NUCLEOTIDE SEQUENCE [LARGE SCALE GENOMIC DNA]</scope>
    <source>
        <strain evidence="5">CRIB-18</strain>
    </source>
</reference>
<dbReference type="RefSeq" id="WP_053331973.1">
    <property type="nucleotide sequence ID" value="NZ_CCEJ010000009.1"/>
</dbReference>
<dbReference type="InterPro" id="IPR003337">
    <property type="entry name" value="Trehalose_PPase"/>
</dbReference>